<evidence type="ECO:0000256" key="2">
    <source>
        <dbReference type="ARBA" id="ARBA00022803"/>
    </source>
</evidence>
<reference evidence="3" key="2">
    <citation type="submission" date="2025-08" db="UniProtKB">
        <authorList>
            <consortium name="Ensembl"/>
        </authorList>
    </citation>
    <scope>IDENTIFICATION</scope>
</reference>
<organism evidence="3 4">
    <name type="scientific">Geospiza parvula</name>
    <name type="common">Small tree-finch</name>
    <name type="synonym">Camarhynchus parvulus</name>
    <dbReference type="NCBI Taxonomy" id="87175"/>
    <lineage>
        <taxon>Eukaryota</taxon>
        <taxon>Metazoa</taxon>
        <taxon>Chordata</taxon>
        <taxon>Craniata</taxon>
        <taxon>Vertebrata</taxon>
        <taxon>Euteleostomi</taxon>
        <taxon>Archelosauria</taxon>
        <taxon>Archosauria</taxon>
        <taxon>Dinosauria</taxon>
        <taxon>Saurischia</taxon>
        <taxon>Theropoda</taxon>
        <taxon>Coelurosauria</taxon>
        <taxon>Aves</taxon>
        <taxon>Neognathae</taxon>
        <taxon>Neoaves</taxon>
        <taxon>Telluraves</taxon>
        <taxon>Australaves</taxon>
        <taxon>Passeriformes</taxon>
        <taxon>Thraupidae</taxon>
        <taxon>Camarhynchus</taxon>
    </lineage>
</organism>
<dbReference type="AlphaFoldDB" id="A0A8C3MQQ4"/>
<sequence>DMISCTNLSLLVFLDYFACSLCVISNSFSPVPVSCALHLLFSCRTKESMYHALTYATILEMQAMMTFDPQDILNAGNTMKEAQATCQRFRKKSTVADSFNNLVHRQSLEHFTEEEIHAEICYAECLLQRAALTFLQDENMVSFIKGGIKTLSMFPARILRLLEFVGFSGNKEHGLLQLQEGASSYSFRSVLCTMLLLCYHTFMTFVLGTGKGNVEEAEKLLKPYLARYPKGAIFLFFAGRIETLKGNIDAECCEAQQYWKQFHHMCYWELMWCFTYKRQWKMAFFYADLLSKENTWSKATYIYMKAAYLSMFGPDDCSPFGDSEVELFRIVPSLKLKIAGKSLPTEKFAIRKARRYLSSNPIPLPVPPLEMMYIWNGYAVIGKCPNLTEGMLETLNEAEEALARSSATELLADDRCVIKLLKGLCFKHLGKISEAEDHFNYIYLNEKKIKYDHYLIPNALLELAILYLDQDRREEAIKLLEKAKQNYKNYSMETRTHFRIQAALHQAKSAPENGMHCGASAVS</sequence>
<dbReference type="SUPFAM" id="SSF48452">
    <property type="entry name" value="TPR-like"/>
    <property type="match status" value="1"/>
</dbReference>
<dbReference type="Proteomes" id="UP000694382">
    <property type="component" value="Chromosome 8"/>
</dbReference>
<dbReference type="Pfam" id="PF10300">
    <property type="entry name" value="Iml2-TPR_39"/>
    <property type="match status" value="2"/>
</dbReference>
<proteinExistence type="inferred from homology"/>
<reference evidence="3" key="3">
    <citation type="submission" date="2025-09" db="UniProtKB">
        <authorList>
            <consortium name="Ensembl"/>
        </authorList>
    </citation>
    <scope>IDENTIFICATION</scope>
</reference>
<comment type="similarity">
    <text evidence="1">Belongs to the TTC39 family.</text>
</comment>
<evidence type="ECO:0000313" key="3">
    <source>
        <dbReference type="Ensembl" id="ENSCPVP00000009482.1"/>
    </source>
</evidence>
<evidence type="ECO:0000313" key="4">
    <source>
        <dbReference type="Proteomes" id="UP000694382"/>
    </source>
</evidence>
<accession>A0A8C3MQQ4</accession>
<dbReference type="PANTHER" id="PTHR31859:SF3">
    <property type="entry name" value="TETRATRICOPEPTIDE REPEAT PROTEIN 39A"/>
    <property type="match status" value="1"/>
</dbReference>
<reference evidence="3" key="1">
    <citation type="submission" date="2020-02" db="EMBL/GenBank/DDBJ databases">
        <authorList>
            <person name="Enbody D E."/>
            <person name="Pettersson E M."/>
        </authorList>
    </citation>
    <scope>NUCLEOTIDE SEQUENCE [LARGE SCALE GENOMIC DNA]</scope>
</reference>
<gene>
    <name evidence="3" type="primary">TTC39A</name>
</gene>
<dbReference type="InterPro" id="IPR019412">
    <property type="entry name" value="IML2/TPR_39"/>
</dbReference>
<protein>
    <submittedName>
        <fullName evidence="3">Tetratricopeptide repeat domain 39A</fullName>
    </submittedName>
</protein>
<dbReference type="PANTHER" id="PTHR31859">
    <property type="entry name" value="TETRATRICOPEPTIDE REPEAT PROTEIN 39 FAMILY MEMBER"/>
    <property type="match status" value="1"/>
</dbReference>
<evidence type="ECO:0000256" key="1">
    <source>
        <dbReference type="ARBA" id="ARBA00006400"/>
    </source>
</evidence>
<keyword evidence="4" id="KW-1185">Reference proteome</keyword>
<name>A0A8C3MQQ4_GEOPR</name>
<dbReference type="Gene3D" id="1.25.40.10">
    <property type="entry name" value="Tetratricopeptide repeat domain"/>
    <property type="match status" value="1"/>
</dbReference>
<dbReference type="Ensembl" id="ENSCPVT00000009896.2">
    <property type="protein sequence ID" value="ENSCPVP00000009482.1"/>
    <property type="gene ID" value="ENSCPVG00000006321.2"/>
</dbReference>
<keyword evidence="2" id="KW-0802">TPR repeat</keyword>
<dbReference type="InterPro" id="IPR011990">
    <property type="entry name" value="TPR-like_helical_dom_sf"/>
</dbReference>